<gene>
    <name evidence="1" type="ORF">CLUP02_01030</name>
</gene>
<protein>
    <submittedName>
        <fullName evidence="1">Uncharacterized protein</fullName>
    </submittedName>
</protein>
<accession>A0A9Q8SBI9</accession>
<sequence length="383" mass="41978">MGDAGQSGGTTVVDLAPAEKELPCQCLLTGFRGASQVVAKVASHAQAVDNQSSEVQARHIAAVLCRSAYWGMGVTGVLRDERGRKKNQFPPANDLCCGVSNILSDACFFAYAINFPRFLECHLKITPAIHSHPASERSSCFPHPGSQQIDIQESGGGFTASRHSLLSGIDWERKQTADNRRLASFNPKSTYPYSRPLALDPIYQPTSILNPGLVESRSYPIVYRLAWRYIALPSGTTSLYSITHDFLPEPNILNVLFCPQTPALSSYQPHQSHRRSTRRAFLATATPAADHTICLIRLGHRTKASQAHEAGTHKHYGHPHIHVPSKHNTHSHTHAHALTHSLTHSLTHLPTVPAPAPAGANRDVRLTFLTLLPAWALSIYFAR</sequence>
<proteinExistence type="predicted"/>
<keyword evidence="2" id="KW-1185">Reference proteome</keyword>
<dbReference type="AlphaFoldDB" id="A0A9Q8SBI9"/>
<dbReference type="KEGG" id="clup:CLUP02_01030"/>
<organism evidence="1 2">
    <name type="scientific">Colletotrichum lupini</name>
    <dbReference type="NCBI Taxonomy" id="145971"/>
    <lineage>
        <taxon>Eukaryota</taxon>
        <taxon>Fungi</taxon>
        <taxon>Dikarya</taxon>
        <taxon>Ascomycota</taxon>
        <taxon>Pezizomycotina</taxon>
        <taxon>Sordariomycetes</taxon>
        <taxon>Hypocreomycetidae</taxon>
        <taxon>Glomerellales</taxon>
        <taxon>Glomerellaceae</taxon>
        <taxon>Colletotrichum</taxon>
        <taxon>Colletotrichum acutatum species complex</taxon>
    </lineage>
</organism>
<reference evidence="1" key="1">
    <citation type="journal article" date="2021" name="Mol. Plant Microbe Interact.">
        <title>Complete Genome Sequence of the Plant-Pathogenic Fungus Colletotrichum lupini.</title>
        <authorList>
            <person name="Baroncelli R."/>
            <person name="Pensec F."/>
            <person name="Da Lio D."/>
            <person name="Boufleur T."/>
            <person name="Vicente I."/>
            <person name="Sarrocco S."/>
            <person name="Picot A."/>
            <person name="Baraldi E."/>
            <person name="Sukno S."/>
            <person name="Thon M."/>
            <person name="Le Floch G."/>
        </authorList>
    </citation>
    <scope>NUCLEOTIDE SEQUENCE</scope>
    <source>
        <strain evidence="1">IMI 504893</strain>
    </source>
</reference>
<dbReference type="RefSeq" id="XP_049136032.1">
    <property type="nucleotide sequence ID" value="XM_049280075.1"/>
</dbReference>
<evidence type="ECO:0000313" key="1">
    <source>
        <dbReference type="EMBL" id="UQC74382.1"/>
    </source>
</evidence>
<evidence type="ECO:0000313" key="2">
    <source>
        <dbReference type="Proteomes" id="UP000830671"/>
    </source>
</evidence>
<name>A0A9Q8SBI9_9PEZI</name>
<dbReference type="EMBL" id="CP019471">
    <property type="protein sequence ID" value="UQC74382.1"/>
    <property type="molecule type" value="Genomic_DNA"/>
</dbReference>
<dbReference type="GeneID" id="73335085"/>
<dbReference type="Proteomes" id="UP000830671">
    <property type="component" value="Chromosome 1"/>
</dbReference>